<evidence type="ECO:0000256" key="2">
    <source>
        <dbReference type="SAM" id="Phobius"/>
    </source>
</evidence>
<feature type="transmembrane region" description="Helical" evidence="2">
    <location>
        <begin position="102"/>
        <end position="123"/>
    </location>
</feature>
<feature type="compositionally biased region" description="Basic and acidic residues" evidence="1">
    <location>
        <begin position="27"/>
        <end position="40"/>
    </location>
</feature>
<reference evidence="3" key="1">
    <citation type="submission" date="2022-08" db="UniProtKB">
        <authorList>
            <consortium name="EnsemblMetazoa"/>
        </authorList>
    </citation>
    <scope>IDENTIFICATION</scope>
    <source>
        <strain evidence="3">EBRO</strain>
    </source>
</reference>
<organism evidence="3">
    <name type="scientific">Anopheles atroparvus</name>
    <name type="common">European mosquito</name>
    <dbReference type="NCBI Taxonomy" id="41427"/>
    <lineage>
        <taxon>Eukaryota</taxon>
        <taxon>Metazoa</taxon>
        <taxon>Ecdysozoa</taxon>
        <taxon>Arthropoda</taxon>
        <taxon>Hexapoda</taxon>
        <taxon>Insecta</taxon>
        <taxon>Pterygota</taxon>
        <taxon>Neoptera</taxon>
        <taxon>Endopterygota</taxon>
        <taxon>Diptera</taxon>
        <taxon>Nematocera</taxon>
        <taxon>Culicoidea</taxon>
        <taxon>Culicidae</taxon>
        <taxon>Anophelinae</taxon>
        <taxon>Anopheles</taxon>
    </lineage>
</organism>
<keyword evidence="2" id="KW-1133">Transmembrane helix</keyword>
<feature type="region of interest" description="Disordered" evidence="1">
    <location>
        <begin position="1"/>
        <end position="51"/>
    </location>
</feature>
<sequence>MWESFTIGSDGHSSSPGAIGGSGRGGTFDRGERIEAEKSLSGKKNAKASSPVAASCVILRVVRWGPREARPSQHWGTELRVPDLDLMARAAQPQAGRFLRSLSFLFTVITTIHCVDGIGVVIVERKTLPKGRTAPTTQKR</sequence>
<accession>A0A182J2T4</accession>
<name>A0A182J2T4_ANOAO</name>
<dbReference type="EnsemblMetazoa" id="AATE010294-RA">
    <property type="protein sequence ID" value="AATE010294-PA.1"/>
    <property type="gene ID" value="AATE010294"/>
</dbReference>
<dbReference type="VEuPathDB" id="VectorBase:AATE010294"/>
<dbReference type="AlphaFoldDB" id="A0A182J2T4"/>
<proteinExistence type="predicted"/>
<keyword evidence="2" id="KW-0472">Membrane</keyword>
<evidence type="ECO:0000313" key="3">
    <source>
        <dbReference type="EnsemblMetazoa" id="AATE010294-PA.1"/>
    </source>
</evidence>
<evidence type="ECO:0000256" key="1">
    <source>
        <dbReference type="SAM" id="MobiDB-lite"/>
    </source>
</evidence>
<protein>
    <submittedName>
        <fullName evidence="3">Uncharacterized protein</fullName>
    </submittedName>
</protein>
<keyword evidence="2" id="KW-0812">Transmembrane</keyword>